<feature type="domain" description="Cobalamin adenosyltransferase-like" evidence="16">
    <location>
        <begin position="3"/>
        <end position="166"/>
    </location>
</feature>
<dbReference type="PANTHER" id="PTHR12213">
    <property type="entry name" value="CORRINOID ADENOSYLTRANSFERASE"/>
    <property type="match status" value="1"/>
</dbReference>
<dbReference type="InterPro" id="IPR016030">
    <property type="entry name" value="CblAdoTrfase-like"/>
</dbReference>
<evidence type="ECO:0000256" key="2">
    <source>
        <dbReference type="ARBA" id="ARBA00007487"/>
    </source>
</evidence>
<dbReference type="InterPro" id="IPR036451">
    <property type="entry name" value="CblAdoTrfase-like_sf"/>
</dbReference>
<comment type="similarity">
    <text evidence="2 15">Belongs to the Cob(I)alamin adenosyltransferase family.</text>
</comment>
<dbReference type="OrthoDB" id="9778896at2"/>
<dbReference type="UniPathway" id="UPA00148">
    <property type="reaction ID" value="UER00233"/>
</dbReference>
<dbReference type="GO" id="GO:0009236">
    <property type="term" value="P:cobalamin biosynthetic process"/>
    <property type="evidence" value="ECO:0007669"/>
    <property type="project" value="UniProtKB-UniRule"/>
</dbReference>
<dbReference type="RefSeq" id="WP_141449040.1">
    <property type="nucleotide sequence ID" value="NZ_CP041217.1"/>
</dbReference>
<dbReference type="EC" id="2.5.1.17" evidence="4 15"/>
<dbReference type="Gene3D" id="1.20.1200.10">
    <property type="entry name" value="Cobalamin adenosyltransferase-like"/>
    <property type="match status" value="1"/>
</dbReference>
<keyword evidence="18" id="KW-1185">Reference proteome</keyword>
<evidence type="ECO:0000256" key="14">
    <source>
        <dbReference type="ARBA" id="ARBA00048692"/>
    </source>
</evidence>
<evidence type="ECO:0000256" key="8">
    <source>
        <dbReference type="ARBA" id="ARBA00022741"/>
    </source>
</evidence>
<protein>
    <recommendedName>
        <fullName evidence="5 15">Corrinoid adenosyltransferase</fullName>
        <ecNumber evidence="4 15">2.5.1.17</ecNumber>
    </recommendedName>
    <alternativeName>
        <fullName evidence="10 15">Cob(II)alamin adenosyltransferase</fullName>
    </alternativeName>
    <alternativeName>
        <fullName evidence="12 15">Cob(II)yrinic acid a,c-diamide adenosyltransferase</fullName>
    </alternativeName>
    <alternativeName>
        <fullName evidence="11 15">Cobinamide/cobalamin adenosyltransferase</fullName>
    </alternativeName>
</protein>
<evidence type="ECO:0000256" key="10">
    <source>
        <dbReference type="ARBA" id="ARBA00031529"/>
    </source>
</evidence>
<keyword evidence="6 15" id="KW-0169">Cobalamin biosynthesis</keyword>
<dbReference type="InterPro" id="IPR029499">
    <property type="entry name" value="PduO-typ"/>
</dbReference>
<dbReference type="PANTHER" id="PTHR12213:SF0">
    <property type="entry name" value="CORRINOID ADENOSYLTRANSFERASE MMAB"/>
    <property type="match status" value="1"/>
</dbReference>
<comment type="subunit">
    <text evidence="3">Homotrimer.</text>
</comment>
<keyword evidence="7 15" id="KW-0808">Transferase</keyword>
<evidence type="ECO:0000256" key="1">
    <source>
        <dbReference type="ARBA" id="ARBA00005121"/>
    </source>
</evidence>
<sequence>MRIYTKTGDEGQTSVIGGRVRKDDARVEAYGTIDELNSFVGQAAALLHDDRFKDLREQLAVVGQELFDCGSDLAYTPAKQQPYKTHPAMTERLETWIDKLEANNPPLERFILPGGSPPAALLHVCRTVCRRAERRAVTLSDEAEVNPEVLKYLNRLSDYFFSAARAANLKLRVDDVEYVRGARVFSGGEEPDRQTEQKQGE</sequence>
<evidence type="ECO:0000259" key="16">
    <source>
        <dbReference type="Pfam" id="PF01923"/>
    </source>
</evidence>
<evidence type="ECO:0000313" key="18">
    <source>
        <dbReference type="Proteomes" id="UP000316968"/>
    </source>
</evidence>
<dbReference type="FunFam" id="1.20.1200.10:FF:000001">
    <property type="entry name" value="Cob(I)yrinic acid a,c-diamide adenosyltransferase"/>
    <property type="match status" value="1"/>
</dbReference>
<comment type="pathway">
    <text evidence="1 15">Cofactor biosynthesis; adenosylcobalamin biosynthesis; adenosylcobalamin from cob(II)yrinate a,c-diamide: step 2/7.</text>
</comment>
<evidence type="ECO:0000256" key="9">
    <source>
        <dbReference type="ARBA" id="ARBA00022840"/>
    </source>
</evidence>
<dbReference type="EMBL" id="CP041217">
    <property type="protein sequence ID" value="QDH22498.1"/>
    <property type="molecule type" value="Genomic_DNA"/>
</dbReference>
<comment type="catalytic activity">
    <reaction evidence="14 15">
        <text>2 cob(II)alamin + reduced [electron-transfer flavoprotein] + 2 ATP = 2 adenosylcob(III)alamin + 2 triphosphate + oxidized [electron-transfer flavoprotein] + 3 H(+)</text>
        <dbReference type="Rhea" id="RHEA:28671"/>
        <dbReference type="Rhea" id="RHEA-COMP:10685"/>
        <dbReference type="Rhea" id="RHEA-COMP:10686"/>
        <dbReference type="ChEBI" id="CHEBI:15378"/>
        <dbReference type="ChEBI" id="CHEBI:16304"/>
        <dbReference type="ChEBI" id="CHEBI:18036"/>
        <dbReference type="ChEBI" id="CHEBI:18408"/>
        <dbReference type="ChEBI" id="CHEBI:30616"/>
        <dbReference type="ChEBI" id="CHEBI:57692"/>
        <dbReference type="ChEBI" id="CHEBI:58307"/>
        <dbReference type="EC" id="2.5.1.17"/>
    </reaction>
</comment>
<evidence type="ECO:0000256" key="3">
    <source>
        <dbReference type="ARBA" id="ARBA00011233"/>
    </source>
</evidence>
<evidence type="ECO:0000256" key="6">
    <source>
        <dbReference type="ARBA" id="ARBA00022573"/>
    </source>
</evidence>
<proteinExistence type="inferred from homology"/>
<evidence type="ECO:0000256" key="13">
    <source>
        <dbReference type="ARBA" id="ARBA00048555"/>
    </source>
</evidence>
<dbReference type="NCBIfam" id="TIGR00636">
    <property type="entry name" value="PduO_Nterm"/>
    <property type="match status" value="1"/>
</dbReference>
<evidence type="ECO:0000313" key="17">
    <source>
        <dbReference type="EMBL" id="QDH22498.1"/>
    </source>
</evidence>
<evidence type="ECO:0000256" key="11">
    <source>
        <dbReference type="ARBA" id="ARBA00033334"/>
    </source>
</evidence>
<dbReference type="AlphaFoldDB" id="A0A4Y6V123"/>
<dbReference type="Pfam" id="PF01923">
    <property type="entry name" value="Cob_adeno_trans"/>
    <property type="match status" value="1"/>
</dbReference>
<gene>
    <name evidence="17" type="ORF">FFV09_17615</name>
</gene>
<organism evidence="17 18">
    <name type="scientific">Saccharibacillus brassicae</name>
    <dbReference type="NCBI Taxonomy" id="2583377"/>
    <lineage>
        <taxon>Bacteria</taxon>
        <taxon>Bacillati</taxon>
        <taxon>Bacillota</taxon>
        <taxon>Bacilli</taxon>
        <taxon>Bacillales</taxon>
        <taxon>Paenibacillaceae</taxon>
        <taxon>Saccharibacillus</taxon>
    </lineage>
</organism>
<keyword evidence="8 15" id="KW-0547">Nucleotide-binding</keyword>
<comment type="catalytic activity">
    <reaction evidence="13 15">
        <text>2 cob(II)yrinate a,c diamide + reduced [electron-transfer flavoprotein] + 2 ATP = 2 adenosylcob(III)yrinate a,c-diamide + 2 triphosphate + oxidized [electron-transfer flavoprotein] + 3 H(+)</text>
        <dbReference type="Rhea" id="RHEA:11528"/>
        <dbReference type="Rhea" id="RHEA-COMP:10685"/>
        <dbReference type="Rhea" id="RHEA-COMP:10686"/>
        <dbReference type="ChEBI" id="CHEBI:15378"/>
        <dbReference type="ChEBI" id="CHEBI:18036"/>
        <dbReference type="ChEBI" id="CHEBI:30616"/>
        <dbReference type="ChEBI" id="CHEBI:57692"/>
        <dbReference type="ChEBI" id="CHEBI:58307"/>
        <dbReference type="ChEBI" id="CHEBI:58503"/>
        <dbReference type="ChEBI" id="CHEBI:58537"/>
        <dbReference type="EC" id="2.5.1.17"/>
    </reaction>
</comment>
<accession>A0A4Y6V123</accession>
<dbReference type="GO" id="GO:0005524">
    <property type="term" value="F:ATP binding"/>
    <property type="evidence" value="ECO:0007669"/>
    <property type="project" value="UniProtKB-UniRule"/>
</dbReference>
<name>A0A4Y6V123_SACBS</name>
<dbReference type="Proteomes" id="UP000316968">
    <property type="component" value="Chromosome"/>
</dbReference>
<dbReference type="SUPFAM" id="SSF89028">
    <property type="entry name" value="Cobalamin adenosyltransferase-like"/>
    <property type="match status" value="1"/>
</dbReference>
<dbReference type="KEGG" id="saca:FFV09_17615"/>
<evidence type="ECO:0000256" key="7">
    <source>
        <dbReference type="ARBA" id="ARBA00022679"/>
    </source>
</evidence>
<evidence type="ECO:0000256" key="4">
    <source>
        <dbReference type="ARBA" id="ARBA00012454"/>
    </source>
</evidence>
<keyword evidence="9 15" id="KW-0067">ATP-binding</keyword>
<evidence type="ECO:0000256" key="15">
    <source>
        <dbReference type="RuleBase" id="RU366026"/>
    </source>
</evidence>
<reference evidence="17 18" key="1">
    <citation type="submission" date="2019-06" db="EMBL/GenBank/DDBJ databases">
        <title>Saccharibacillus brassicae sp. nov., an endophytic bacterium isolated from Chinese cabbage seeds (Brassica pekinensis).</title>
        <authorList>
            <person name="Jiang L."/>
            <person name="Lee J."/>
            <person name="Kim S.W."/>
        </authorList>
    </citation>
    <scope>NUCLEOTIDE SEQUENCE [LARGE SCALE GENOMIC DNA]</scope>
    <source>
        <strain evidence="18">KCTC 43072 / ATSA2</strain>
    </source>
</reference>
<dbReference type="GO" id="GO:0008817">
    <property type="term" value="F:corrinoid adenosyltransferase activity"/>
    <property type="evidence" value="ECO:0007669"/>
    <property type="project" value="UniProtKB-UniRule"/>
</dbReference>
<evidence type="ECO:0000256" key="5">
    <source>
        <dbReference type="ARBA" id="ARBA00020963"/>
    </source>
</evidence>
<evidence type="ECO:0000256" key="12">
    <source>
        <dbReference type="ARBA" id="ARBA00033354"/>
    </source>
</evidence>